<dbReference type="InterPro" id="IPR052943">
    <property type="entry name" value="TMTC_O-mannosyl-trnsfr"/>
</dbReference>
<dbReference type="AlphaFoldDB" id="A0A9X1RU44"/>
<sequence>MQTLLPGTLARVRDLFLDFVDAATGDATETTEAAARELLAKARASLHGLDDDALMLIAAGAREPALASEAIRLSAAIARLEPQRAAAWFAAGLALQFANRHAEAVQPYRHALAIKRTFPNLRNNLAGALTQINIDINSREILALLEESVAAEPNDANAWINLGRVLPTDTDIARPLEASRRALALAPHSALAANNYAMACREAQQWDEAERAARSACQYAPNDASMRLNLSMIQLLRGNFAEGWPGHEVRWQGASELAAGRPSFPKPEWRGEPLAGRTLLVWGEQGMGDLLQFCRYVPMLAERVHREGGRLVWNSFPQMGALLSRSLGSHCDLYCAGGGVEALPSYDCEVSLLSLPLIFGTREDTIPRPTRYLAPEPAAAARWRDRLAGERRLKVGLAWTGSLTHKRNPFRRVGLERFVKHFAANFTGSADAAFYSLQPDAGAEVEAARAAGFEIADYSAEWRTFDDTAAFVDALDLVISVCTSSAHLAGALGQRTWVLLDVNPHWVWELERRDSPWYPHTTLYRQKRFREWEPVLDKVSADLAKLASEHRAKQTQQEARPAR</sequence>
<dbReference type="Proteomes" id="UP001139308">
    <property type="component" value="Unassembled WGS sequence"/>
</dbReference>
<dbReference type="InterPro" id="IPR011990">
    <property type="entry name" value="TPR-like_helical_dom_sf"/>
</dbReference>
<evidence type="ECO:0000313" key="2">
    <source>
        <dbReference type="EMBL" id="MCG5075902.1"/>
    </source>
</evidence>
<dbReference type="Gene3D" id="1.25.40.10">
    <property type="entry name" value="Tetratricopeptide repeat domain"/>
    <property type="match status" value="2"/>
</dbReference>
<keyword evidence="1" id="KW-0802">TPR repeat</keyword>
<gene>
    <name evidence="2" type="ORF">L5014_21425</name>
</gene>
<feature type="repeat" description="TPR" evidence="1">
    <location>
        <begin position="156"/>
        <end position="189"/>
    </location>
</feature>
<evidence type="ECO:0000256" key="1">
    <source>
        <dbReference type="PROSITE-ProRule" id="PRU00339"/>
    </source>
</evidence>
<keyword evidence="3" id="KW-1185">Reference proteome</keyword>
<dbReference type="SMART" id="SM00028">
    <property type="entry name" value="TPR"/>
    <property type="match status" value="3"/>
</dbReference>
<dbReference type="SUPFAM" id="SSF53756">
    <property type="entry name" value="UDP-Glycosyltransferase/glycogen phosphorylase"/>
    <property type="match status" value="1"/>
</dbReference>
<proteinExistence type="predicted"/>
<name>A0A9X1RU44_9BURK</name>
<evidence type="ECO:0008006" key="4">
    <source>
        <dbReference type="Google" id="ProtNLM"/>
    </source>
</evidence>
<evidence type="ECO:0000313" key="3">
    <source>
        <dbReference type="Proteomes" id="UP001139308"/>
    </source>
</evidence>
<accession>A0A9X1RU44</accession>
<protein>
    <recommendedName>
        <fullName evidence="4">Tetratricopeptide repeat-containing protein</fullName>
    </recommendedName>
</protein>
<dbReference type="Gene3D" id="3.40.50.2000">
    <property type="entry name" value="Glycogen Phosphorylase B"/>
    <property type="match status" value="1"/>
</dbReference>
<dbReference type="PANTHER" id="PTHR44809:SF1">
    <property type="entry name" value="PROTEIN O-MANNOSYL-TRANSFERASE TMTC1"/>
    <property type="match status" value="1"/>
</dbReference>
<dbReference type="InterPro" id="IPR019734">
    <property type="entry name" value="TPR_rpt"/>
</dbReference>
<dbReference type="RefSeq" id="WP_238465743.1">
    <property type="nucleotide sequence ID" value="NZ_JAKLJA010000019.1"/>
</dbReference>
<dbReference type="EMBL" id="JAKLJA010000019">
    <property type="protein sequence ID" value="MCG5075902.1"/>
    <property type="molecule type" value="Genomic_DNA"/>
</dbReference>
<organism evidence="2 3">
    <name type="scientific">Paraburkholderia tagetis</name>
    <dbReference type="NCBI Taxonomy" id="2913261"/>
    <lineage>
        <taxon>Bacteria</taxon>
        <taxon>Pseudomonadati</taxon>
        <taxon>Pseudomonadota</taxon>
        <taxon>Betaproteobacteria</taxon>
        <taxon>Burkholderiales</taxon>
        <taxon>Burkholderiaceae</taxon>
        <taxon>Paraburkholderia</taxon>
    </lineage>
</organism>
<dbReference type="SUPFAM" id="SSF48452">
    <property type="entry name" value="TPR-like"/>
    <property type="match status" value="1"/>
</dbReference>
<reference evidence="2" key="1">
    <citation type="submission" date="2022-01" db="EMBL/GenBank/DDBJ databases">
        <title>Genome sequence and assembly of Parabukholderia sp. RG36.</title>
        <authorList>
            <person name="Chhetri G."/>
        </authorList>
    </citation>
    <scope>NUCLEOTIDE SEQUENCE</scope>
    <source>
        <strain evidence="2">RG36</strain>
    </source>
</reference>
<dbReference type="PANTHER" id="PTHR44809">
    <property type="match status" value="1"/>
</dbReference>
<comment type="caution">
    <text evidence="2">The sequence shown here is derived from an EMBL/GenBank/DDBJ whole genome shotgun (WGS) entry which is preliminary data.</text>
</comment>
<dbReference type="PROSITE" id="PS50005">
    <property type="entry name" value="TPR"/>
    <property type="match status" value="1"/>
</dbReference>